<proteinExistence type="predicted"/>
<gene>
    <name evidence="1" type="ORF">OIN60_20695</name>
</gene>
<comment type="caution">
    <text evidence="1">The sequence shown here is derived from an EMBL/GenBank/DDBJ whole genome shotgun (WGS) entry which is preliminary data.</text>
</comment>
<accession>A0ABT9FWN5</accession>
<evidence type="ECO:0000313" key="1">
    <source>
        <dbReference type="EMBL" id="MDP4099142.1"/>
    </source>
</evidence>
<dbReference type="InterPro" id="IPR010985">
    <property type="entry name" value="Ribbon_hlx_hlx"/>
</dbReference>
<dbReference type="InterPro" id="IPR049389">
    <property type="entry name" value="TTHA0281-like"/>
</dbReference>
<sequence>MALPYTIQIREMNDESGHYFYVTVAELDGCQSHGDTIEEAYESIREAMEGYLSVKLEFGDPIPEPAGSEEYSGKFNLRVPKTLHRQLVERAAAENVSLNQYCLYKLSR</sequence>
<protein>
    <submittedName>
        <fullName evidence="1">Type II toxin-antitoxin system HicB family antitoxin</fullName>
    </submittedName>
</protein>
<dbReference type="SUPFAM" id="SSF143100">
    <property type="entry name" value="TTHA1013/TTHA0281-like"/>
    <property type="match status" value="1"/>
</dbReference>
<dbReference type="RefSeq" id="WP_305756745.1">
    <property type="nucleotide sequence ID" value="NZ_JAPCKK010000031.1"/>
</dbReference>
<keyword evidence="2" id="KW-1185">Reference proteome</keyword>
<dbReference type="Gene3D" id="3.30.160.250">
    <property type="match status" value="1"/>
</dbReference>
<dbReference type="SUPFAM" id="SSF47598">
    <property type="entry name" value="Ribbon-helix-helix"/>
    <property type="match status" value="1"/>
</dbReference>
<dbReference type="Pfam" id="PF05534">
    <property type="entry name" value="HicB"/>
    <property type="match status" value="1"/>
</dbReference>
<name>A0ABT9FWN5_9BACL</name>
<evidence type="ECO:0000313" key="2">
    <source>
        <dbReference type="Proteomes" id="UP001241848"/>
    </source>
</evidence>
<dbReference type="Proteomes" id="UP001241848">
    <property type="component" value="Unassembled WGS sequence"/>
</dbReference>
<dbReference type="InterPro" id="IPR008651">
    <property type="entry name" value="Uncharacterised_HicB"/>
</dbReference>
<dbReference type="Pfam" id="PF21748">
    <property type="entry name" value="UPF0150"/>
    <property type="match status" value="1"/>
</dbReference>
<dbReference type="InterPro" id="IPR035069">
    <property type="entry name" value="TTHA1013/TTHA0281-like"/>
</dbReference>
<dbReference type="InterPro" id="IPR013321">
    <property type="entry name" value="Arc_rbn_hlx_hlx"/>
</dbReference>
<reference evidence="1 2" key="1">
    <citation type="submission" date="2022-10" db="EMBL/GenBank/DDBJ databases">
        <title>Paenibacillus description and whole genome data of maize root bacterial community.</title>
        <authorList>
            <person name="Marton D."/>
            <person name="Farkas M."/>
            <person name="Cserhati M."/>
        </authorList>
    </citation>
    <scope>NUCLEOTIDE SEQUENCE [LARGE SCALE GENOMIC DNA]</scope>
    <source>
        <strain evidence="1 2">P96</strain>
    </source>
</reference>
<dbReference type="Gene3D" id="1.10.1220.10">
    <property type="entry name" value="Met repressor-like"/>
    <property type="match status" value="1"/>
</dbReference>
<dbReference type="EMBL" id="JAPCKK010000031">
    <property type="protein sequence ID" value="MDP4099142.1"/>
    <property type="molecule type" value="Genomic_DNA"/>
</dbReference>
<organism evidence="1 2">
    <name type="scientific">Paenibacillus zeirhizosphaerae</name>
    <dbReference type="NCBI Taxonomy" id="2987519"/>
    <lineage>
        <taxon>Bacteria</taxon>
        <taxon>Bacillati</taxon>
        <taxon>Bacillota</taxon>
        <taxon>Bacilli</taxon>
        <taxon>Bacillales</taxon>
        <taxon>Paenibacillaceae</taxon>
        <taxon>Paenibacillus</taxon>
    </lineage>
</organism>